<dbReference type="HOGENOM" id="CLU_2167945_0_0_0"/>
<keyword evidence="2" id="KW-1185">Reference proteome</keyword>
<dbReference type="RefSeq" id="WP_013158590.1">
    <property type="nucleotide sequence ID" value="NC_014212.1"/>
</dbReference>
<dbReference type="STRING" id="526227.Mesil_2172"/>
<dbReference type="eggNOG" id="ENOG5032ZAY">
    <property type="taxonomic scope" value="Bacteria"/>
</dbReference>
<dbReference type="Proteomes" id="UP000001916">
    <property type="component" value="Chromosome"/>
</dbReference>
<organism evidence="1 2">
    <name type="scientific">Allomeiothermus silvanus (strain ATCC 700542 / DSM 9946 / NBRC 106475 / NCIMB 13440 / VI-R2)</name>
    <name type="common">Thermus silvanus</name>
    <dbReference type="NCBI Taxonomy" id="526227"/>
    <lineage>
        <taxon>Bacteria</taxon>
        <taxon>Thermotogati</taxon>
        <taxon>Deinococcota</taxon>
        <taxon>Deinococci</taxon>
        <taxon>Thermales</taxon>
        <taxon>Thermaceae</taxon>
        <taxon>Allomeiothermus</taxon>
    </lineage>
</organism>
<dbReference type="KEGG" id="msv:Mesil_2172"/>
<dbReference type="OrthoDB" id="34417at2"/>
<reference evidence="1 2" key="1">
    <citation type="journal article" date="2010" name="Stand. Genomic Sci.">
        <title>Complete genome sequence of Meiothermus silvanus type strain (VI-R2).</title>
        <authorList>
            <person name="Sikorski J."/>
            <person name="Tindall B.J."/>
            <person name="Lowry S."/>
            <person name="Lucas S."/>
            <person name="Nolan M."/>
            <person name="Copeland A."/>
            <person name="Glavina Del Rio T."/>
            <person name="Tice H."/>
            <person name="Cheng J.F."/>
            <person name="Han C."/>
            <person name="Pitluck S."/>
            <person name="Liolios K."/>
            <person name="Ivanova N."/>
            <person name="Mavromatis K."/>
            <person name="Mikhailova N."/>
            <person name="Pati A."/>
            <person name="Goodwin L."/>
            <person name="Chen A."/>
            <person name="Palaniappan K."/>
            <person name="Land M."/>
            <person name="Hauser L."/>
            <person name="Chang Y.J."/>
            <person name="Jeffries C.D."/>
            <person name="Rohde M."/>
            <person name="Goker M."/>
            <person name="Woyke T."/>
            <person name="Bristow J."/>
            <person name="Eisen J.A."/>
            <person name="Markowitz V."/>
            <person name="Hugenholtz P."/>
            <person name="Kyrpides N.C."/>
            <person name="Klenk H.P."/>
            <person name="Lapidus A."/>
        </authorList>
    </citation>
    <scope>NUCLEOTIDE SEQUENCE [LARGE SCALE GENOMIC DNA]</scope>
    <source>
        <strain evidence="2">ATCC 700542 / DSM 9946 / VI-R2</strain>
    </source>
</reference>
<accession>D7BHV2</accession>
<dbReference type="Pfam" id="PF11572">
    <property type="entry name" value="DUF3234"/>
    <property type="match status" value="1"/>
</dbReference>
<proteinExistence type="predicted"/>
<name>D7BHV2_ALLS1</name>
<dbReference type="InterPro" id="IPR021628">
    <property type="entry name" value="DUF3234"/>
</dbReference>
<gene>
    <name evidence="1" type="ordered locus">Mesil_2172</name>
</gene>
<dbReference type="EMBL" id="CP002042">
    <property type="protein sequence ID" value="ADH64042.1"/>
    <property type="molecule type" value="Genomic_DNA"/>
</dbReference>
<protein>
    <submittedName>
        <fullName evidence="1">Uncharacterized protein</fullName>
    </submittedName>
</protein>
<evidence type="ECO:0000313" key="2">
    <source>
        <dbReference type="Proteomes" id="UP000001916"/>
    </source>
</evidence>
<dbReference type="Gene3D" id="3.40.1350.90">
    <property type="entry name" value="Uncharacterised protein PF11572, DUF3234"/>
    <property type="match status" value="1"/>
</dbReference>
<sequence length="110" mass="12214">MDDLLKATWYVLEDPQVAGEHLVLESLGQRLSTIWLSQDEARAFMEKTPTAAGMQVGKLEGYALKETYLVALGRLGVNQIVVGYQPGMLQAQVIPREKALERLSLLAWEG</sequence>
<dbReference type="AlphaFoldDB" id="D7BHV2"/>
<evidence type="ECO:0000313" key="1">
    <source>
        <dbReference type="EMBL" id="ADH64042.1"/>
    </source>
</evidence>